<reference evidence="1 3" key="1">
    <citation type="submission" date="2019-03" db="EMBL/GenBank/DDBJ databases">
        <title>Genomic Encyclopedia of Type Strains, Phase IV (KMG-IV): sequencing the most valuable type-strain genomes for metagenomic binning, comparative biology and taxonomic classification.</title>
        <authorList>
            <person name="Goeker M."/>
        </authorList>
    </citation>
    <scope>NUCLEOTIDE SEQUENCE [LARGE SCALE GENOMIC DNA]</scope>
    <source>
        <strain evidence="1 3">DSM 12034</strain>
    </source>
</reference>
<dbReference type="EMBL" id="SMAH01000022">
    <property type="protein sequence ID" value="TCS93982.1"/>
    <property type="molecule type" value="Genomic_DNA"/>
</dbReference>
<dbReference type="EMBL" id="VJNC01000001">
    <property type="protein sequence ID" value="TSE24142.1"/>
    <property type="molecule type" value="Genomic_DNA"/>
</dbReference>
<dbReference type="PANTHER" id="PTHR17985:SF8">
    <property type="entry name" value="TRANSPORT AND GOLGI ORGANIZATION PROTEIN 2 HOMOLOG"/>
    <property type="match status" value="1"/>
</dbReference>
<proteinExistence type="predicted"/>
<dbReference type="Proteomes" id="UP000295536">
    <property type="component" value="Unassembled WGS sequence"/>
</dbReference>
<keyword evidence="4" id="KW-1185">Reference proteome</keyword>
<evidence type="ECO:0000313" key="4">
    <source>
        <dbReference type="Proteomes" id="UP000315577"/>
    </source>
</evidence>
<dbReference type="InterPro" id="IPR008551">
    <property type="entry name" value="TANGO2"/>
</dbReference>
<reference evidence="2 4" key="2">
    <citation type="submission" date="2019-07" db="EMBL/GenBank/DDBJ databases">
        <title>Tepidimonas ignava SPS-1037 draft genome.</title>
        <authorList>
            <person name="Da Costa M.S."/>
            <person name="Froufe H.J.C."/>
            <person name="Egas C."/>
            <person name="Albuquerque L."/>
        </authorList>
    </citation>
    <scope>NUCLEOTIDE SEQUENCE [LARGE SCALE GENOMIC DNA]</scope>
    <source>
        <strain evidence="2 4">SPS-1037</strain>
    </source>
</reference>
<evidence type="ECO:0000313" key="1">
    <source>
        <dbReference type="EMBL" id="TCS93982.1"/>
    </source>
</evidence>
<organism evidence="1 3">
    <name type="scientific">Tepidimonas ignava</name>
    <dbReference type="NCBI Taxonomy" id="114249"/>
    <lineage>
        <taxon>Bacteria</taxon>
        <taxon>Pseudomonadati</taxon>
        <taxon>Pseudomonadota</taxon>
        <taxon>Betaproteobacteria</taxon>
        <taxon>Burkholderiales</taxon>
        <taxon>Tepidimonas</taxon>
    </lineage>
</organism>
<accession>A0A4R3L3X9</accession>
<comment type="caution">
    <text evidence="1">The sequence shown here is derived from an EMBL/GenBank/DDBJ whole genome shotgun (WGS) entry which is preliminary data.</text>
</comment>
<name>A0A4R3L3X9_9BURK</name>
<evidence type="ECO:0000313" key="3">
    <source>
        <dbReference type="Proteomes" id="UP000295536"/>
    </source>
</evidence>
<protein>
    <submittedName>
        <fullName evidence="2">Transport and Golgi organization 2</fullName>
    </submittedName>
    <submittedName>
        <fullName evidence="1">Uncharacterized protein with NRDE domain</fullName>
    </submittedName>
</protein>
<dbReference type="Proteomes" id="UP000315577">
    <property type="component" value="Unassembled WGS sequence"/>
</dbReference>
<gene>
    <name evidence="1" type="ORF">EDC36_12212</name>
    <name evidence="2" type="ORF">Tigna_00143</name>
</gene>
<dbReference type="AlphaFoldDB" id="A0A4R3L3X9"/>
<dbReference type="Pfam" id="PF05742">
    <property type="entry name" value="TANGO2"/>
    <property type="match status" value="1"/>
</dbReference>
<dbReference type="PANTHER" id="PTHR17985">
    <property type="entry name" value="SER/THR-RICH PROTEIN T10 IN DGCR REGION"/>
    <property type="match status" value="1"/>
</dbReference>
<evidence type="ECO:0000313" key="2">
    <source>
        <dbReference type="EMBL" id="TSE24142.1"/>
    </source>
</evidence>
<sequence length="279" mass="31142">MCLIAWRWQPEAAVPLIVAANRDEAWDRPTLPLQRWRLDGGPEVLSGRDARAGGAWLAWGEHGRLAMLTNVRAWPPEPAAPRSRGELVAGWLRDAARSHDWPTWLSAHPATAYNGCNLVLADLCQGVWVWLTNRDPTLLDPRVQADRQDGWWWRPLSPGVHALSNAALDTPWPKATMLADGVGAALAEPDPDRREARLLAVLRTHVADPDPVQHLQRSPWVWWPERRYGTRSSLVAQLDRNGTLRVAEWTYDPEAGPAGIPSAEVRRSSMVWCGMPTSS</sequence>